<reference evidence="2" key="1">
    <citation type="journal article" date="2020" name="Stud. Mycol.">
        <title>101 Dothideomycetes genomes: a test case for predicting lifestyles and emergence of pathogens.</title>
        <authorList>
            <person name="Haridas S."/>
            <person name="Albert R."/>
            <person name="Binder M."/>
            <person name="Bloem J."/>
            <person name="Labutti K."/>
            <person name="Salamov A."/>
            <person name="Andreopoulos B."/>
            <person name="Baker S."/>
            <person name="Barry K."/>
            <person name="Bills G."/>
            <person name="Bluhm B."/>
            <person name="Cannon C."/>
            <person name="Castanera R."/>
            <person name="Culley D."/>
            <person name="Daum C."/>
            <person name="Ezra D."/>
            <person name="Gonzalez J."/>
            <person name="Henrissat B."/>
            <person name="Kuo A."/>
            <person name="Liang C."/>
            <person name="Lipzen A."/>
            <person name="Lutzoni F."/>
            <person name="Magnuson J."/>
            <person name="Mondo S."/>
            <person name="Nolan M."/>
            <person name="Ohm R."/>
            <person name="Pangilinan J."/>
            <person name="Park H.-J."/>
            <person name="Ramirez L."/>
            <person name="Alfaro M."/>
            <person name="Sun H."/>
            <person name="Tritt A."/>
            <person name="Yoshinaga Y."/>
            <person name="Zwiers L.-H."/>
            <person name="Turgeon B."/>
            <person name="Goodwin S."/>
            <person name="Spatafora J."/>
            <person name="Crous P."/>
            <person name="Grigoriev I."/>
        </authorList>
    </citation>
    <scope>NUCLEOTIDE SEQUENCE</scope>
    <source>
        <strain evidence="2">CBS 122681</strain>
    </source>
</reference>
<dbReference type="EMBL" id="MU004516">
    <property type="protein sequence ID" value="KAF2648896.1"/>
    <property type="molecule type" value="Genomic_DNA"/>
</dbReference>
<name>A0A6A6SM41_9PLEO</name>
<feature type="compositionally biased region" description="Basic and acidic residues" evidence="1">
    <location>
        <begin position="88"/>
        <end position="102"/>
    </location>
</feature>
<feature type="region of interest" description="Disordered" evidence="1">
    <location>
        <begin position="1"/>
        <end position="27"/>
    </location>
</feature>
<protein>
    <submittedName>
        <fullName evidence="2">Uncharacterized protein</fullName>
    </submittedName>
</protein>
<dbReference type="AlphaFoldDB" id="A0A6A6SM41"/>
<evidence type="ECO:0000256" key="1">
    <source>
        <dbReference type="SAM" id="MobiDB-lite"/>
    </source>
</evidence>
<evidence type="ECO:0000313" key="2">
    <source>
        <dbReference type="EMBL" id="KAF2648896.1"/>
    </source>
</evidence>
<feature type="region of interest" description="Disordered" evidence="1">
    <location>
        <begin position="173"/>
        <end position="259"/>
    </location>
</feature>
<keyword evidence="3" id="KW-1185">Reference proteome</keyword>
<dbReference type="Proteomes" id="UP000799324">
    <property type="component" value="Unassembled WGS sequence"/>
</dbReference>
<accession>A0A6A6SM41</accession>
<gene>
    <name evidence="2" type="ORF">K491DRAFT_223046</name>
</gene>
<organism evidence="2 3">
    <name type="scientific">Lophiostoma macrostomum CBS 122681</name>
    <dbReference type="NCBI Taxonomy" id="1314788"/>
    <lineage>
        <taxon>Eukaryota</taxon>
        <taxon>Fungi</taxon>
        <taxon>Dikarya</taxon>
        <taxon>Ascomycota</taxon>
        <taxon>Pezizomycotina</taxon>
        <taxon>Dothideomycetes</taxon>
        <taxon>Pleosporomycetidae</taxon>
        <taxon>Pleosporales</taxon>
        <taxon>Lophiostomataceae</taxon>
        <taxon>Lophiostoma</taxon>
    </lineage>
</organism>
<feature type="compositionally biased region" description="Pro residues" evidence="1">
    <location>
        <begin position="187"/>
        <end position="211"/>
    </location>
</feature>
<proteinExistence type="predicted"/>
<feature type="region of interest" description="Disordered" evidence="1">
    <location>
        <begin position="75"/>
        <end position="134"/>
    </location>
</feature>
<sequence length="259" mass="28551">MTGSMTVTMGNHDSGENMTVQSKPLQPTSRPIALRIPQSSITLNSDTIEHATHIVRTSASIHLYIYCTIQDCDMSGNPGSRGGLGRTFGERESSSSSDEQRRPAVRRRSSSSSQQSSLTATAPALRDLPTPQPQVQPYVQSEMYGSAYEQRQTHQYRYAPTPQMQTYVQSQRYGSTYQQGQPQQYSQPPPTPQQYGQSPPPPQQYGQPLPPQQYGRLLAPQQYRHQAPSAGYGQTSPTEYGQGQGHQQPQPAVAEPAVV</sequence>
<feature type="compositionally biased region" description="Low complexity" evidence="1">
    <location>
        <begin position="173"/>
        <end position="186"/>
    </location>
</feature>
<evidence type="ECO:0000313" key="3">
    <source>
        <dbReference type="Proteomes" id="UP000799324"/>
    </source>
</evidence>